<dbReference type="AlphaFoldDB" id="A0ABD3NGA7"/>
<accession>A0ABD3NGA7</accession>
<sequence length="295" mass="32794">MTVEVIYIHASLLATFLDKPLVVIESPNFHIIQELAHNMPDNSLYDSGSQFGCPLDYFNADPSQFPSGLSRLIQIPPWISKGCQYPLAMESLVITIGRLFDVQKRRTSSNIATLTIARDVGMYIQESQFPTDLSYDAIHVRRGDKLLAEAKGEVEKYWMSNGYLEVGWGRKGCKTRGRQKRKSLNAAPRNVFVATDDPTTANFLFSPSSRTATSFHINDRGAGDDCHKVYSRNIAATSDMIILARADKLVIVADFKSNSGRFLCTFRLFPDNNNNAVLHDMISAFGPNHPGSPGI</sequence>
<name>A0ABD3NGA7_9STRA</name>
<reference evidence="1 2" key="1">
    <citation type="submission" date="2024-10" db="EMBL/GenBank/DDBJ databases">
        <title>Updated reference genomes for cyclostephanoid diatoms.</title>
        <authorList>
            <person name="Roberts W.R."/>
            <person name="Alverson A.J."/>
        </authorList>
    </citation>
    <scope>NUCLEOTIDE SEQUENCE [LARGE SCALE GENOMIC DNA]</scope>
    <source>
        <strain evidence="1 2">AJA010-31</strain>
    </source>
</reference>
<keyword evidence="2" id="KW-1185">Reference proteome</keyword>
<evidence type="ECO:0000313" key="2">
    <source>
        <dbReference type="Proteomes" id="UP001530400"/>
    </source>
</evidence>
<gene>
    <name evidence="1" type="ORF">ACHAWO_009166</name>
</gene>
<proteinExistence type="predicted"/>
<dbReference type="Proteomes" id="UP001530400">
    <property type="component" value="Unassembled WGS sequence"/>
</dbReference>
<dbReference type="EMBL" id="JALLPJ020001276">
    <property type="protein sequence ID" value="KAL3771975.1"/>
    <property type="molecule type" value="Genomic_DNA"/>
</dbReference>
<evidence type="ECO:0000313" key="1">
    <source>
        <dbReference type="EMBL" id="KAL3771975.1"/>
    </source>
</evidence>
<protein>
    <submittedName>
        <fullName evidence="1">Uncharacterized protein</fullName>
    </submittedName>
</protein>
<comment type="caution">
    <text evidence="1">The sequence shown here is derived from an EMBL/GenBank/DDBJ whole genome shotgun (WGS) entry which is preliminary data.</text>
</comment>
<dbReference type="Gene3D" id="3.40.50.11350">
    <property type="match status" value="1"/>
</dbReference>
<organism evidence="1 2">
    <name type="scientific">Cyclotella atomus</name>
    <dbReference type="NCBI Taxonomy" id="382360"/>
    <lineage>
        <taxon>Eukaryota</taxon>
        <taxon>Sar</taxon>
        <taxon>Stramenopiles</taxon>
        <taxon>Ochrophyta</taxon>
        <taxon>Bacillariophyta</taxon>
        <taxon>Coscinodiscophyceae</taxon>
        <taxon>Thalassiosirophycidae</taxon>
        <taxon>Stephanodiscales</taxon>
        <taxon>Stephanodiscaceae</taxon>
        <taxon>Cyclotella</taxon>
    </lineage>
</organism>